<keyword evidence="2" id="KW-0378">Hydrolase</keyword>
<evidence type="ECO:0000313" key="2">
    <source>
        <dbReference type="EMBL" id="QQD17334.1"/>
    </source>
</evidence>
<dbReference type="GO" id="GO:0016787">
    <property type="term" value="F:hydrolase activity"/>
    <property type="evidence" value="ECO:0007669"/>
    <property type="project" value="UniProtKB-KW"/>
</dbReference>
<dbReference type="KEGG" id="snan:I6N98_13290"/>
<dbReference type="RefSeq" id="WP_198568836.1">
    <property type="nucleotide sequence ID" value="NZ_CP066167.1"/>
</dbReference>
<evidence type="ECO:0000259" key="1">
    <source>
        <dbReference type="Pfam" id="PF00561"/>
    </source>
</evidence>
<dbReference type="InterPro" id="IPR050266">
    <property type="entry name" value="AB_hydrolase_sf"/>
</dbReference>
<dbReference type="InterPro" id="IPR000073">
    <property type="entry name" value="AB_hydrolase_1"/>
</dbReference>
<dbReference type="PRINTS" id="PR00412">
    <property type="entry name" value="EPOXHYDRLASE"/>
</dbReference>
<dbReference type="SUPFAM" id="SSF53474">
    <property type="entry name" value="alpha/beta-Hydrolases"/>
    <property type="match status" value="1"/>
</dbReference>
<organism evidence="2 3">
    <name type="scientific">Spongiibacter nanhainus</name>
    <dbReference type="NCBI Taxonomy" id="2794344"/>
    <lineage>
        <taxon>Bacteria</taxon>
        <taxon>Pseudomonadati</taxon>
        <taxon>Pseudomonadota</taxon>
        <taxon>Gammaproteobacteria</taxon>
        <taxon>Cellvibrionales</taxon>
        <taxon>Spongiibacteraceae</taxon>
        <taxon>Spongiibacter</taxon>
    </lineage>
</organism>
<evidence type="ECO:0000313" key="3">
    <source>
        <dbReference type="Proteomes" id="UP000596063"/>
    </source>
</evidence>
<gene>
    <name evidence="2" type="ORF">I6N98_13290</name>
</gene>
<dbReference type="PANTHER" id="PTHR43798">
    <property type="entry name" value="MONOACYLGLYCEROL LIPASE"/>
    <property type="match status" value="1"/>
</dbReference>
<dbReference type="AlphaFoldDB" id="A0A7T4QYV2"/>
<dbReference type="Pfam" id="PF00561">
    <property type="entry name" value="Abhydrolase_1"/>
    <property type="match status" value="1"/>
</dbReference>
<dbReference type="Gene3D" id="3.40.50.1820">
    <property type="entry name" value="alpha/beta hydrolase"/>
    <property type="match status" value="1"/>
</dbReference>
<dbReference type="InterPro" id="IPR029058">
    <property type="entry name" value="AB_hydrolase_fold"/>
</dbReference>
<dbReference type="InterPro" id="IPR000639">
    <property type="entry name" value="Epox_hydrolase-like"/>
</dbReference>
<accession>A0A7T4QYV2</accession>
<protein>
    <submittedName>
        <fullName evidence="2">Alpha/beta hydrolase</fullName>
    </submittedName>
</protein>
<name>A0A7T4QYV2_9GAMM</name>
<dbReference type="GO" id="GO:0016020">
    <property type="term" value="C:membrane"/>
    <property type="evidence" value="ECO:0007669"/>
    <property type="project" value="TreeGrafter"/>
</dbReference>
<dbReference type="PANTHER" id="PTHR43798:SF33">
    <property type="entry name" value="HYDROLASE, PUTATIVE (AFU_ORTHOLOGUE AFUA_2G14860)-RELATED"/>
    <property type="match status" value="1"/>
</dbReference>
<reference evidence="2 3" key="1">
    <citation type="submission" date="2020-12" db="EMBL/GenBank/DDBJ databases">
        <authorList>
            <person name="Shan Y."/>
        </authorList>
    </citation>
    <scope>NUCLEOTIDE SEQUENCE [LARGE SCALE GENOMIC DNA]</scope>
    <source>
        <strain evidence="3">csc3.9</strain>
    </source>
</reference>
<dbReference type="EMBL" id="CP066167">
    <property type="protein sequence ID" value="QQD17334.1"/>
    <property type="molecule type" value="Genomic_DNA"/>
</dbReference>
<sequence>MACVDAALHQDEFSASWSEYLPIRGVKYHVRHWGEQGAPKVFLFHGWMDSSVTWQFLVDEILAQSDQAWHLMAPDWSGYGHSEPRPGGSMFIGFLGDMEQVIRHYAREEPLKIIAHSMGANLSSIYASARAERVSHFVNLEGLAPMPSGEFGKPLPHQVARWLNGSRGRTRAYQSREEFVQRMTGQNPLLSRSRAAFLAEHFLRPADDGGFIPRADAEARQVAPIYPHPDQITELLRNISAQTLVVRGTASFVSKAFAGHEEQLAERLACYQQRSDLVLEGASHNMHHEFPAEVAAAALALFAR</sequence>
<feature type="domain" description="AB hydrolase-1" evidence="1">
    <location>
        <begin position="41"/>
        <end position="167"/>
    </location>
</feature>
<keyword evidence="3" id="KW-1185">Reference proteome</keyword>
<dbReference type="Proteomes" id="UP000596063">
    <property type="component" value="Chromosome"/>
</dbReference>
<proteinExistence type="predicted"/>